<evidence type="ECO:0000313" key="2">
    <source>
        <dbReference type="Proteomes" id="UP000198803"/>
    </source>
</evidence>
<keyword evidence="2" id="KW-1185">Reference proteome</keyword>
<sequence>MFYLVRLDRDGSGELIETPLPDYGTFEKGADAAKASKVAATVLNGAKVQCRRIAQAGDWRAAMLKRFETGELTPLPAKWDLEPIADHFAHVSKIDASTIGFIDSEENGIINKATSITPGRYLTRFYPNVDDNKRRHLIAAIDPSGEIFFASEPDDIAYVYENGPESCMDGKHSFDDLPCWPTEPYAAGDLVVAYTKNKDGRIQSRCVCWPEKKLFGRVYGDAQRMQAAMIAEGYTWLRDDNSADGNKKLQVFVGAKLLKIRAGRRDNGEFVMPYFDDIKVAIDKGDHFVTALQAEPGDLFVASGSSSEGVAHMQRVCPRNKVPVKASDTYFVHGVNEEWCQAAIRSDAFACGGNGKYYPHEFKVIMGSGIPWSKEHFEQHGEHCSYTRKNWPKNDMLQFGDKRVHSSLAYRFNDKGEELEAQLQAPIIESSFAKWGIDYASVEKDLVRDSRHFRNLHLQEWPAERDPHGADDRFDATALALRSRSAA</sequence>
<name>A0ABY0QHE1_9BRAD</name>
<proteinExistence type="predicted"/>
<reference evidence="1 2" key="1">
    <citation type="submission" date="2016-10" db="EMBL/GenBank/DDBJ databases">
        <authorList>
            <person name="Varghese N."/>
            <person name="Submissions S."/>
        </authorList>
    </citation>
    <scope>NUCLEOTIDE SEQUENCE [LARGE SCALE GENOMIC DNA]</scope>
    <source>
        <strain evidence="1 2">GAS524</strain>
    </source>
</reference>
<dbReference type="RefSeq" id="WP_157793794.1">
    <property type="nucleotide sequence ID" value="NZ_LT629693.1"/>
</dbReference>
<organism evidence="1 2">
    <name type="scientific">Bradyrhizobium ottawaense</name>
    <dbReference type="NCBI Taxonomy" id="931866"/>
    <lineage>
        <taxon>Bacteria</taxon>
        <taxon>Pseudomonadati</taxon>
        <taxon>Pseudomonadota</taxon>
        <taxon>Alphaproteobacteria</taxon>
        <taxon>Hyphomicrobiales</taxon>
        <taxon>Nitrobacteraceae</taxon>
        <taxon>Bradyrhizobium</taxon>
    </lineage>
</organism>
<accession>A0ABY0QHE1</accession>
<protein>
    <recommendedName>
        <fullName evidence="3">Terminase</fullName>
    </recommendedName>
</protein>
<dbReference type="Proteomes" id="UP000198803">
    <property type="component" value="Chromosome I"/>
</dbReference>
<evidence type="ECO:0008006" key="3">
    <source>
        <dbReference type="Google" id="ProtNLM"/>
    </source>
</evidence>
<evidence type="ECO:0000313" key="1">
    <source>
        <dbReference type="EMBL" id="SDK44431.1"/>
    </source>
</evidence>
<dbReference type="EMBL" id="LT629693">
    <property type="protein sequence ID" value="SDK44431.1"/>
    <property type="molecule type" value="Genomic_DNA"/>
</dbReference>
<gene>
    <name evidence="1" type="ORF">SAMN05444163_8126</name>
</gene>